<dbReference type="EMBL" id="CABFOC020000044">
    <property type="protein sequence ID" value="CAH0052346.1"/>
    <property type="molecule type" value="Genomic_DNA"/>
</dbReference>
<feature type="compositionally biased region" description="Basic and acidic residues" evidence="1">
    <location>
        <begin position="32"/>
        <end position="41"/>
    </location>
</feature>
<gene>
    <name evidence="2" type="ORF">CSOL1703_00015466</name>
</gene>
<keyword evidence="3" id="KW-1185">Reference proteome</keyword>
<accession>A0A9N9ZB93</accession>
<evidence type="ECO:0000256" key="1">
    <source>
        <dbReference type="SAM" id="MobiDB-lite"/>
    </source>
</evidence>
<organism evidence="2 3">
    <name type="scientific">Clonostachys solani</name>
    <dbReference type="NCBI Taxonomy" id="160281"/>
    <lineage>
        <taxon>Eukaryota</taxon>
        <taxon>Fungi</taxon>
        <taxon>Dikarya</taxon>
        <taxon>Ascomycota</taxon>
        <taxon>Pezizomycotina</taxon>
        <taxon>Sordariomycetes</taxon>
        <taxon>Hypocreomycetidae</taxon>
        <taxon>Hypocreales</taxon>
        <taxon>Bionectriaceae</taxon>
        <taxon>Clonostachys</taxon>
    </lineage>
</organism>
<proteinExistence type="predicted"/>
<feature type="region of interest" description="Disordered" evidence="1">
    <location>
        <begin position="12"/>
        <end position="41"/>
    </location>
</feature>
<comment type="caution">
    <text evidence="2">The sequence shown here is derived from an EMBL/GenBank/DDBJ whole genome shotgun (WGS) entry which is preliminary data.</text>
</comment>
<name>A0A9N9ZB93_9HYPO</name>
<dbReference type="AlphaFoldDB" id="A0A9N9ZB93"/>
<dbReference type="OrthoDB" id="2328572at2759"/>
<evidence type="ECO:0000313" key="3">
    <source>
        <dbReference type="Proteomes" id="UP000775872"/>
    </source>
</evidence>
<protein>
    <submittedName>
        <fullName evidence="2">Uncharacterized protein</fullName>
    </submittedName>
</protein>
<evidence type="ECO:0000313" key="2">
    <source>
        <dbReference type="EMBL" id="CAH0052346.1"/>
    </source>
</evidence>
<sequence>MLFWYHIISETSLSPEGGGRESAGDSSNADAPTDRPPKVGEFDVLPTKVQVGLLDIDPEDQAIMRRAVLLRELRAMEQAIAEFSYEIEPAESVEPNYIAQRAKKWSLASISFIKEELDTVIQKVEQP</sequence>
<reference evidence="2" key="1">
    <citation type="submission" date="2021-10" db="EMBL/GenBank/DDBJ databases">
        <authorList>
            <person name="Piombo E."/>
        </authorList>
    </citation>
    <scope>NUCLEOTIDE SEQUENCE</scope>
</reference>
<dbReference type="Proteomes" id="UP000775872">
    <property type="component" value="Unassembled WGS sequence"/>
</dbReference>